<proteinExistence type="predicted"/>
<keyword evidence="2" id="KW-1185">Reference proteome</keyword>
<sequence length="63" mass="6537">MYAGIAISADELKAMAVLADAGRKSFDAVVSGFDKGFGGLAVEQSKVAAWIEQVNVGQKSFDA</sequence>
<dbReference type="EMBL" id="FWYC01000014">
    <property type="protein sequence ID" value="SMD20317.1"/>
    <property type="molecule type" value="Genomic_DNA"/>
</dbReference>
<dbReference type="AlphaFoldDB" id="A0A1W2FEH7"/>
<reference evidence="2" key="1">
    <citation type="submission" date="2017-04" db="EMBL/GenBank/DDBJ databases">
        <authorList>
            <person name="Varghese N."/>
            <person name="Submissions S."/>
        </authorList>
    </citation>
    <scope>NUCLEOTIDE SEQUENCE [LARGE SCALE GENOMIC DNA]</scope>
    <source>
        <strain evidence="2">DSM 44073</strain>
    </source>
</reference>
<evidence type="ECO:0000313" key="2">
    <source>
        <dbReference type="Proteomes" id="UP000192840"/>
    </source>
</evidence>
<organism evidence="1 2">
    <name type="scientific">Lentzea albidocapillata</name>
    <dbReference type="NCBI Taxonomy" id="40571"/>
    <lineage>
        <taxon>Bacteria</taxon>
        <taxon>Bacillati</taxon>
        <taxon>Actinomycetota</taxon>
        <taxon>Actinomycetes</taxon>
        <taxon>Pseudonocardiales</taxon>
        <taxon>Pseudonocardiaceae</taxon>
        <taxon>Lentzea</taxon>
    </lineage>
</organism>
<evidence type="ECO:0000313" key="1">
    <source>
        <dbReference type="EMBL" id="SMD20317.1"/>
    </source>
</evidence>
<name>A0A1W2FEH7_9PSEU</name>
<feature type="non-terminal residue" evidence="1">
    <location>
        <position position="63"/>
    </location>
</feature>
<accession>A0A1W2FEH7</accession>
<dbReference type="Proteomes" id="UP000192840">
    <property type="component" value="Unassembled WGS sequence"/>
</dbReference>
<gene>
    <name evidence="1" type="ORF">SAMN05660733_05823</name>
</gene>
<protein>
    <submittedName>
        <fullName evidence="1">Uncharacterized protein</fullName>
    </submittedName>
</protein>